<evidence type="ECO:0000256" key="2">
    <source>
        <dbReference type="ARBA" id="ARBA00023002"/>
    </source>
</evidence>
<dbReference type="Gene3D" id="3.40.30.10">
    <property type="entry name" value="Glutaredoxin"/>
    <property type="match status" value="1"/>
</dbReference>
<keyword evidence="1" id="KW-0732">Signal</keyword>
<evidence type="ECO:0000256" key="1">
    <source>
        <dbReference type="ARBA" id="ARBA00022729"/>
    </source>
</evidence>
<sequence>MLAGELMTNPFLNRRDLLTVALSSVFLPKIAEAKEQPREDHPIWSVFGNPKGSVTIVEFFEYQCPNCKKLHPQLEELLKDNKSIRLIMRDWPIFGDTSVYASRMALAAGYSGQHEQAFGALMKVPGRLTLKRVDETLRAAGIHTDRVRDALEQNFDTIQERLDHNAAQAKSLGLAGTPAFIVGRELYPRVTDIDTLRAAVDKSGSRVPAVR</sequence>
<evidence type="ECO:0000313" key="7">
    <source>
        <dbReference type="Proteomes" id="UP001237780"/>
    </source>
</evidence>
<dbReference type="Proteomes" id="UP001237780">
    <property type="component" value="Unassembled WGS sequence"/>
</dbReference>
<dbReference type="CDD" id="cd03023">
    <property type="entry name" value="DsbA_Com1_like"/>
    <property type="match status" value="1"/>
</dbReference>
<keyword evidence="6" id="KW-0413">Isomerase</keyword>
<evidence type="ECO:0000259" key="5">
    <source>
        <dbReference type="PROSITE" id="PS51352"/>
    </source>
</evidence>
<evidence type="ECO:0000256" key="4">
    <source>
        <dbReference type="ARBA" id="ARBA00023284"/>
    </source>
</evidence>
<dbReference type="InterPro" id="IPR001853">
    <property type="entry name" value="DSBA-like_thioredoxin_dom"/>
</dbReference>
<keyword evidence="4" id="KW-0676">Redox-active center</keyword>
<proteinExistence type="predicted"/>
<gene>
    <name evidence="6" type="ORF">QFZ34_001969</name>
</gene>
<organism evidence="6 7">
    <name type="scientific">Phyllobacterium ifriqiyense</name>
    <dbReference type="NCBI Taxonomy" id="314238"/>
    <lineage>
        <taxon>Bacteria</taxon>
        <taxon>Pseudomonadati</taxon>
        <taxon>Pseudomonadota</taxon>
        <taxon>Alphaproteobacteria</taxon>
        <taxon>Hyphomicrobiales</taxon>
        <taxon>Phyllobacteriaceae</taxon>
        <taxon>Phyllobacterium</taxon>
    </lineage>
</organism>
<comment type="caution">
    <text evidence="6">The sequence shown here is derived from an EMBL/GenBank/DDBJ whole genome shotgun (WGS) entry which is preliminary data.</text>
</comment>
<reference evidence="6 7" key="1">
    <citation type="submission" date="2023-07" db="EMBL/GenBank/DDBJ databases">
        <title>Comparative genomics of wheat-associated soil bacteria to identify genetic determinants of phenazine resistance.</title>
        <authorList>
            <person name="Mouncey N."/>
        </authorList>
    </citation>
    <scope>NUCLEOTIDE SEQUENCE [LARGE SCALE GENOMIC DNA]</scope>
    <source>
        <strain evidence="6 7">W4I11</strain>
    </source>
</reference>
<accession>A0ABU0S7Q1</accession>
<dbReference type="EMBL" id="JAUSZT010000003">
    <property type="protein sequence ID" value="MDQ0996787.1"/>
    <property type="molecule type" value="Genomic_DNA"/>
</dbReference>
<dbReference type="GO" id="GO:0016853">
    <property type="term" value="F:isomerase activity"/>
    <property type="evidence" value="ECO:0007669"/>
    <property type="project" value="UniProtKB-KW"/>
</dbReference>
<dbReference type="InterPro" id="IPR013766">
    <property type="entry name" value="Thioredoxin_domain"/>
</dbReference>
<feature type="domain" description="Thioredoxin" evidence="5">
    <location>
        <begin position="25"/>
        <end position="205"/>
    </location>
</feature>
<dbReference type="SUPFAM" id="SSF52833">
    <property type="entry name" value="Thioredoxin-like"/>
    <property type="match status" value="1"/>
</dbReference>
<dbReference type="PANTHER" id="PTHR13887">
    <property type="entry name" value="GLUTATHIONE S-TRANSFERASE KAPPA"/>
    <property type="match status" value="1"/>
</dbReference>
<dbReference type="PANTHER" id="PTHR13887:SF14">
    <property type="entry name" value="DISULFIDE BOND FORMATION PROTEIN D"/>
    <property type="match status" value="1"/>
</dbReference>
<dbReference type="Pfam" id="PF01323">
    <property type="entry name" value="DSBA"/>
    <property type="match status" value="1"/>
</dbReference>
<evidence type="ECO:0000313" key="6">
    <source>
        <dbReference type="EMBL" id="MDQ0996787.1"/>
    </source>
</evidence>
<protein>
    <submittedName>
        <fullName evidence="6">Protein-disulfide isomerase</fullName>
    </submittedName>
</protein>
<keyword evidence="7" id="KW-1185">Reference proteome</keyword>
<keyword evidence="2" id="KW-0560">Oxidoreductase</keyword>
<keyword evidence="3" id="KW-1015">Disulfide bond</keyword>
<evidence type="ECO:0000256" key="3">
    <source>
        <dbReference type="ARBA" id="ARBA00023157"/>
    </source>
</evidence>
<dbReference type="InterPro" id="IPR036249">
    <property type="entry name" value="Thioredoxin-like_sf"/>
</dbReference>
<dbReference type="PROSITE" id="PS51352">
    <property type="entry name" value="THIOREDOXIN_2"/>
    <property type="match status" value="1"/>
</dbReference>
<name>A0ABU0S7Q1_9HYPH</name>